<evidence type="ECO:0000313" key="1">
    <source>
        <dbReference type="EMBL" id="OWZ19369.1"/>
    </source>
</evidence>
<proteinExistence type="predicted"/>
<dbReference type="EMBL" id="NBNE01000450">
    <property type="protein sequence ID" value="OWZ19369.1"/>
    <property type="molecule type" value="Genomic_DNA"/>
</dbReference>
<name>A0A225WQK9_9STRA</name>
<dbReference type="AlphaFoldDB" id="A0A225WQK9"/>
<protein>
    <submittedName>
        <fullName evidence="1">Retrotransposon protein</fullName>
    </submittedName>
</protein>
<reference evidence="2" key="1">
    <citation type="submission" date="2017-03" db="EMBL/GenBank/DDBJ databases">
        <title>Phytopthora megakarya and P. palmivora, two closely related causual agents of cacao black pod achieved similar genome size and gene model numbers by different mechanisms.</title>
        <authorList>
            <person name="Ali S."/>
            <person name="Shao J."/>
            <person name="Larry D.J."/>
            <person name="Kronmiller B."/>
            <person name="Shen D."/>
            <person name="Strem M.D."/>
            <person name="Melnick R.L."/>
            <person name="Guiltinan M.J."/>
            <person name="Tyler B.M."/>
            <person name="Meinhardt L.W."/>
            <person name="Bailey B.A."/>
        </authorList>
    </citation>
    <scope>NUCLEOTIDE SEQUENCE [LARGE SCALE GENOMIC DNA]</scope>
    <source>
        <strain evidence="2">zdho120</strain>
    </source>
</reference>
<organism evidence="1 2">
    <name type="scientific">Phytophthora megakarya</name>
    <dbReference type="NCBI Taxonomy" id="4795"/>
    <lineage>
        <taxon>Eukaryota</taxon>
        <taxon>Sar</taxon>
        <taxon>Stramenopiles</taxon>
        <taxon>Oomycota</taxon>
        <taxon>Peronosporomycetes</taxon>
        <taxon>Peronosporales</taxon>
        <taxon>Peronosporaceae</taxon>
        <taxon>Phytophthora</taxon>
    </lineage>
</organism>
<evidence type="ECO:0000313" key="2">
    <source>
        <dbReference type="Proteomes" id="UP000198211"/>
    </source>
</evidence>
<accession>A0A225WQK9</accession>
<dbReference type="Proteomes" id="UP000198211">
    <property type="component" value="Unassembled WGS sequence"/>
</dbReference>
<sequence length="125" mass="14308">MVLAHCGRHGDRCINEMINDLEDSFAINNLQLKARAFCTACLLCCHINGGKIVPRSYGELHRSSERYEGLHMDYLYIRSQMQKVKYSRIMGTILYGAISSVSDLLLNNNSKLRYLRTQPCLFVCN</sequence>
<gene>
    <name evidence="1" type="ORF">PHMEG_0006384</name>
</gene>
<keyword evidence="2" id="KW-1185">Reference proteome</keyword>
<comment type="caution">
    <text evidence="1">The sequence shown here is derived from an EMBL/GenBank/DDBJ whole genome shotgun (WGS) entry which is preliminary data.</text>
</comment>
<dbReference type="OrthoDB" id="167344at2759"/>